<dbReference type="GO" id="GO:0016020">
    <property type="term" value="C:membrane"/>
    <property type="evidence" value="ECO:0007669"/>
    <property type="project" value="UniProtKB-SubCell"/>
</dbReference>
<feature type="domain" description="Trichome birefringence-like N-terminal" evidence="10">
    <location>
        <begin position="160"/>
        <end position="212"/>
    </location>
</feature>
<dbReference type="EMBL" id="QPKB01000005">
    <property type="protein sequence ID" value="RWR84686.1"/>
    <property type="molecule type" value="Genomic_DNA"/>
</dbReference>
<organism evidence="11 12">
    <name type="scientific">Cinnamomum micranthum f. kanehirae</name>
    <dbReference type="NCBI Taxonomy" id="337451"/>
    <lineage>
        <taxon>Eukaryota</taxon>
        <taxon>Viridiplantae</taxon>
        <taxon>Streptophyta</taxon>
        <taxon>Embryophyta</taxon>
        <taxon>Tracheophyta</taxon>
        <taxon>Spermatophyta</taxon>
        <taxon>Magnoliopsida</taxon>
        <taxon>Magnoliidae</taxon>
        <taxon>Laurales</taxon>
        <taxon>Lauraceae</taxon>
        <taxon>Cinnamomum</taxon>
    </lineage>
</organism>
<evidence type="ECO:0000256" key="2">
    <source>
        <dbReference type="ARBA" id="ARBA00007727"/>
    </source>
</evidence>
<feature type="region of interest" description="Disordered" evidence="7">
    <location>
        <begin position="459"/>
        <end position="487"/>
    </location>
</feature>
<dbReference type="PANTHER" id="PTHR32285">
    <property type="entry name" value="PROTEIN TRICHOME BIREFRINGENCE-LIKE 9-RELATED"/>
    <property type="match status" value="1"/>
</dbReference>
<dbReference type="Pfam" id="PF13839">
    <property type="entry name" value="PC-Esterase"/>
    <property type="match status" value="1"/>
</dbReference>
<sequence length="515" mass="57842">MKQGSPKTLPSIIPFSKSNPSILRSVVVIAVCVFFASWFFISNLSGSLVKSYPFGTEVARKSGVAFLNPNQTVSLLQPNSSLKNGDEDSSTKWNSSGSPTIALPLLPQSPFDTNTIQEVFNDSSNIDSGARDDNMVPSNSTITTSILSSSNASAKIDPWSCDLYHGKWFYDPSGPLYTNNTCPIITQMQNCQGNGRPDKDYENWRWKPAQCDLPRLDAKKFLELMRGKTLAFIGDSVARNQMESMLCILWQVETPKNRGNRRMQRWYFKSMSVMIVRIWSSWLVKKTSEPFKSAPEGVDKLHLDAPDEDFMNYLHMFDVVVLSSGHWFAKRSVYILNNEIVGGQLWWPDKTQKMEVNNIEAFGISTETVLSAIARHPNFTGLTIVRSFSPDHYEGGAWNTGGSCTGKVRPALENELVANGFTDIMHEKQVTGFNKAIKKATSKSKLRLMDITRVFSYRTDGHPGPYRSPDPNKVTKRGPHGEPPPQDCLHWCMPGPVDTWNELVFEIIRREFEGA</sequence>
<dbReference type="AlphaFoldDB" id="A0A3S3QGG7"/>
<dbReference type="PANTHER" id="PTHR32285:SF18">
    <property type="entry name" value="PROTEIN TRICHOME BIREFRINGENCE-LIKE 18"/>
    <property type="match status" value="1"/>
</dbReference>
<comment type="similarity">
    <text evidence="2">Belongs to the PC-esterase family. TBL subfamily.</text>
</comment>
<dbReference type="Pfam" id="PF14416">
    <property type="entry name" value="PMR5N"/>
    <property type="match status" value="1"/>
</dbReference>
<evidence type="ECO:0000256" key="1">
    <source>
        <dbReference type="ARBA" id="ARBA00004167"/>
    </source>
</evidence>
<dbReference type="OrthoDB" id="630188at2759"/>
<keyword evidence="4" id="KW-0735">Signal-anchor</keyword>
<comment type="caution">
    <text evidence="11">The sequence shown here is derived from an EMBL/GenBank/DDBJ whole genome shotgun (WGS) entry which is preliminary data.</text>
</comment>
<dbReference type="InterPro" id="IPR029962">
    <property type="entry name" value="TBL"/>
</dbReference>
<keyword evidence="5 8" id="KW-1133">Transmembrane helix</keyword>
<dbReference type="GO" id="GO:0016413">
    <property type="term" value="F:O-acetyltransferase activity"/>
    <property type="evidence" value="ECO:0007669"/>
    <property type="project" value="InterPro"/>
</dbReference>
<evidence type="ECO:0000256" key="7">
    <source>
        <dbReference type="SAM" id="MobiDB-lite"/>
    </source>
</evidence>
<dbReference type="STRING" id="337451.A0A3S3QGG7"/>
<accession>A0A3S3QGG7</accession>
<keyword evidence="6 8" id="KW-0472">Membrane</keyword>
<feature type="region of interest" description="Disordered" evidence="7">
    <location>
        <begin position="77"/>
        <end position="96"/>
    </location>
</feature>
<feature type="domain" description="Trichome birefringence-like C-terminal" evidence="9">
    <location>
        <begin position="213"/>
        <end position="506"/>
    </location>
</feature>
<reference evidence="11 12" key="1">
    <citation type="journal article" date="2019" name="Nat. Plants">
        <title>Stout camphor tree genome fills gaps in understanding of flowering plant genome evolution.</title>
        <authorList>
            <person name="Chaw S.M."/>
            <person name="Liu Y.C."/>
            <person name="Wu Y.W."/>
            <person name="Wang H.Y."/>
            <person name="Lin C.I."/>
            <person name="Wu C.S."/>
            <person name="Ke H.M."/>
            <person name="Chang L.Y."/>
            <person name="Hsu C.Y."/>
            <person name="Yang H.T."/>
            <person name="Sudianto E."/>
            <person name="Hsu M.H."/>
            <person name="Wu K.P."/>
            <person name="Wang L.N."/>
            <person name="Leebens-Mack J.H."/>
            <person name="Tsai I.J."/>
        </authorList>
    </citation>
    <scope>NUCLEOTIDE SEQUENCE [LARGE SCALE GENOMIC DNA]</scope>
    <source>
        <strain evidence="12">cv. Chaw 1501</strain>
        <tissue evidence="11">Young leaves</tissue>
    </source>
</reference>
<keyword evidence="12" id="KW-1185">Reference proteome</keyword>
<evidence type="ECO:0000259" key="9">
    <source>
        <dbReference type="Pfam" id="PF13839"/>
    </source>
</evidence>
<dbReference type="Proteomes" id="UP000283530">
    <property type="component" value="Unassembled WGS sequence"/>
</dbReference>
<name>A0A3S3QGG7_9MAGN</name>
<evidence type="ECO:0000256" key="3">
    <source>
        <dbReference type="ARBA" id="ARBA00022692"/>
    </source>
</evidence>
<evidence type="ECO:0000259" key="10">
    <source>
        <dbReference type="Pfam" id="PF14416"/>
    </source>
</evidence>
<dbReference type="InterPro" id="IPR026057">
    <property type="entry name" value="TBL_C"/>
</dbReference>
<dbReference type="InterPro" id="IPR025846">
    <property type="entry name" value="TBL_N"/>
</dbReference>
<evidence type="ECO:0000256" key="5">
    <source>
        <dbReference type="ARBA" id="ARBA00022989"/>
    </source>
</evidence>
<evidence type="ECO:0000256" key="8">
    <source>
        <dbReference type="SAM" id="Phobius"/>
    </source>
</evidence>
<evidence type="ECO:0000256" key="4">
    <source>
        <dbReference type="ARBA" id="ARBA00022968"/>
    </source>
</evidence>
<feature type="transmembrane region" description="Helical" evidence="8">
    <location>
        <begin position="22"/>
        <end position="41"/>
    </location>
</feature>
<protein>
    <submittedName>
        <fullName evidence="11">Protein YLS7-like protein</fullName>
    </submittedName>
</protein>
<comment type="subcellular location">
    <subcellularLocation>
        <location evidence="1">Membrane</location>
        <topology evidence="1">Single-pass membrane protein</topology>
    </subcellularLocation>
</comment>
<evidence type="ECO:0000256" key="6">
    <source>
        <dbReference type="ARBA" id="ARBA00023136"/>
    </source>
</evidence>
<evidence type="ECO:0000313" key="12">
    <source>
        <dbReference type="Proteomes" id="UP000283530"/>
    </source>
</evidence>
<dbReference type="GO" id="GO:0005794">
    <property type="term" value="C:Golgi apparatus"/>
    <property type="evidence" value="ECO:0007669"/>
    <property type="project" value="TreeGrafter"/>
</dbReference>
<proteinExistence type="inferred from homology"/>
<evidence type="ECO:0000313" key="11">
    <source>
        <dbReference type="EMBL" id="RWR84686.1"/>
    </source>
</evidence>
<gene>
    <name evidence="11" type="ORF">CKAN_01351000</name>
</gene>
<keyword evidence="3 8" id="KW-0812">Transmembrane</keyword>